<keyword evidence="5" id="KW-1185">Reference proteome</keyword>
<proteinExistence type="predicted"/>
<sequence>MAPTPVNMDAAHFCARPNGDITSMICVDDLPDGTTIDGAPRKLSPAETQGMTSCGMMPNRSEPWIINQDNKSPVQNGRNGFAQLKSFLYELMEDDAVPSGHRDTIGKLMCEIPDEPIPSNALIKISPTLTTSSQSSFQRRARGYGRKEYCSYWIRHGECDYQQQGCLFKHEMPLDQELLETLGLRDIPRWYRDKHGLRSLLSTPDYPHPSRTTRLSIADRPRTKSIAYPENCTDSTIDKSVASNALSQTHGNSGQSFQAPIRSTKSIGGTKKGRGNGANGQQKGNGGRANGNNQNKQSGETIAGGSSVILLPESAASGTSTGKSGSRGRNRAWRKKANGGSSEVSTSPAVNGNVDSGAVVKKTSPLANEVTLEDPNEQTTSQIVISLTPPSTKPSPVSSLAISYSSPMMPAPDTGPNIKATADSSKTEDSAAAKANVDAVTVTKDDSNTEENVIPTVALPGVIPTGPKAARIPAGPKADRLPPTATPFSPARSVRGRSFPSPSRQNEGSPTAVSSFSSARNHPHKATPSAASRRSRRAGNASTSSVATIRASQQPTFTQYVAPMQHPNPVDHASSARHLTTAQQMILPQQAQQVNHPTFGHHGGQHVPGSTPDFQLVPHPWHPNVRRMQGAGGPIDVVDNFPSFGGVRPLPFDYSDPRCPTIEITEASPVQDAGQGFPAQGLPAQGPAQGLPAHGPAQGFPAHGPAHGLSGQAPFGHGFSHEGFAGQGFAGQGFAGQGPVGHVPAGHGFVGQGFPSQGQAQGITNWPMLPPGLPVPDGHPVITAGGRALNPSTPSFAPLRRKQPRNIPLARREAYADDEYHSLDSDGHFRGLHGLWDNPGTYQAYPANQGNLGNDGVFSLDLETHWLAGDVRGILRGIAPDDKSGRASAQQWASDTFGEVTSKNVNRMLEPEDPNPIPPPWDRGSEAFVPRHDGPFHNDGL</sequence>
<dbReference type="InterPro" id="IPR000571">
    <property type="entry name" value="Znf_CCCH"/>
</dbReference>
<feature type="region of interest" description="Disordered" evidence="2">
    <location>
        <begin position="199"/>
        <end position="231"/>
    </location>
</feature>
<keyword evidence="1" id="KW-0862">Zinc</keyword>
<feature type="compositionally biased region" description="Polar residues" evidence="2">
    <location>
        <begin position="339"/>
        <end position="354"/>
    </location>
</feature>
<feature type="region of interest" description="Disordered" evidence="2">
    <location>
        <begin position="246"/>
        <end position="301"/>
    </location>
</feature>
<keyword evidence="1" id="KW-0479">Metal-binding</keyword>
<evidence type="ECO:0000259" key="3">
    <source>
        <dbReference type="PROSITE" id="PS50103"/>
    </source>
</evidence>
<feature type="domain" description="C3H1-type" evidence="3">
    <location>
        <begin position="144"/>
        <end position="173"/>
    </location>
</feature>
<keyword evidence="1" id="KW-0863">Zinc-finger</keyword>
<dbReference type="GO" id="GO:0008270">
    <property type="term" value="F:zinc ion binding"/>
    <property type="evidence" value="ECO:0007669"/>
    <property type="project" value="UniProtKB-KW"/>
</dbReference>
<feature type="region of interest" description="Disordered" evidence="2">
    <location>
        <begin position="672"/>
        <end position="720"/>
    </location>
</feature>
<name>A0AAD6HQX3_9EURO</name>
<comment type="caution">
    <text evidence="4">The sequence shown here is derived from an EMBL/GenBank/DDBJ whole genome shotgun (WGS) entry which is preliminary data.</text>
</comment>
<evidence type="ECO:0000256" key="2">
    <source>
        <dbReference type="SAM" id="MobiDB-lite"/>
    </source>
</evidence>
<gene>
    <name evidence="4" type="ORF">N7493_004060</name>
</gene>
<dbReference type="PROSITE" id="PS50103">
    <property type="entry name" value="ZF_C3H1"/>
    <property type="match status" value="1"/>
</dbReference>
<reference evidence="4" key="2">
    <citation type="submission" date="2023-01" db="EMBL/GenBank/DDBJ databases">
        <authorList>
            <person name="Petersen C."/>
        </authorList>
    </citation>
    <scope>NUCLEOTIDE SEQUENCE</scope>
    <source>
        <strain evidence="4">IBT 17514</strain>
    </source>
</reference>
<feature type="region of interest" description="Disordered" evidence="2">
    <location>
        <begin position="461"/>
        <end position="552"/>
    </location>
</feature>
<evidence type="ECO:0000256" key="1">
    <source>
        <dbReference type="PROSITE-ProRule" id="PRU00723"/>
    </source>
</evidence>
<reference evidence="4" key="1">
    <citation type="journal article" date="2023" name="IMA Fungus">
        <title>Comparative genomic study of the Penicillium genus elucidates a diverse pangenome and 15 lateral gene transfer events.</title>
        <authorList>
            <person name="Petersen C."/>
            <person name="Sorensen T."/>
            <person name="Nielsen M.R."/>
            <person name="Sondergaard T.E."/>
            <person name="Sorensen J.L."/>
            <person name="Fitzpatrick D.A."/>
            <person name="Frisvad J.C."/>
            <person name="Nielsen K.L."/>
        </authorList>
    </citation>
    <scope>NUCLEOTIDE SEQUENCE</scope>
    <source>
        <strain evidence="4">IBT 17514</strain>
    </source>
</reference>
<dbReference type="Proteomes" id="UP001215712">
    <property type="component" value="Unassembled WGS sequence"/>
</dbReference>
<protein>
    <submittedName>
        <fullName evidence="4">Zinc finger CCCH-type</fullName>
    </submittedName>
</protein>
<feature type="compositionally biased region" description="Polar residues" evidence="2">
    <location>
        <begin position="246"/>
        <end position="267"/>
    </location>
</feature>
<dbReference type="EMBL" id="JAQJAN010000004">
    <property type="protein sequence ID" value="KAJ5732579.1"/>
    <property type="molecule type" value="Genomic_DNA"/>
</dbReference>
<feature type="region of interest" description="Disordered" evidence="2">
    <location>
        <begin position="313"/>
        <end position="356"/>
    </location>
</feature>
<feature type="region of interest" description="Disordered" evidence="2">
    <location>
        <begin position="903"/>
        <end position="941"/>
    </location>
</feature>
<feature type="zinc finger region" description="C3H1-type" evidence="1">
    <location>
        <begin position="144"/>
        <end position="173"/>
    </location>
</feature>
<dbReference type="AlphaFoldDB" id="A0AAD6HQX3"/>
<feature type="compositionally biased region" description="Gly residues" evidence="2">
    <location>
        <begin position="275"/>
        <end position="289"/>
    </location>
</feature>
<feature type="compositionally biased region" description="Low complexity" evidence="2">
    <location>
        <begin position="314"/>
        <end position="324"/>
    </location>
</feature>
<accession>A0AAD6HQX3</accession>
<feature type="compositionally biased region" description="Basic and acidic residues" evidence="2">
    <location>
        <begin position="923"/>
        <end position="941"/>
    </location>
</feature>
<evidence type="ECO:0000313" key="4">
    <source>
        <dbReference type="EMBL" id="KAJ5732579.1"/>
    </source>
</evidence>
<feature type="compositionally biased region" description="Polar residues" evidence="2">
    <location>
        <begin position="500"/>
        <end position="520"/>
    </location>
</feature>
<evidence type="ECO:0000313" key="5">
    <source>
        <dbReference type="Proteomes" id="UP001215712"/>
    </source>
</evidence>
<feature type="compositionally biased region" description="Basic residues" evidence="2">
    <location>
        <begin position="326"/>
        <end position="337"/>
    </location>
</feature>
<organism evidence="4 5">
    <name type="scientific">Penicillium malachiteum</name>
    <dbReference type="NCBI Taxonomy" id="1324776"/>
    <lineage>
        <taxon>Eukaryota</taxon>
        <taxon>Fungi</taxon>
        <taxon>Dikarya</taxon>
        <taxon>Ascomycota</taxon>
        <taxon>Pezizomycotina</taxon>
        <taxon>Eurotiomycetes</taxon>
        <taxon>Eurotiomycetidae</taxon>
        <taxon>Eurotiales</taxon>
        <taxon>Aspergillaceae</taxon>
        <taxon>Penicillium</taxon>
    </lineage>
</organism>